<accession>A0A7G6E1K0</accession>
<evidence type="ECO:0000313" key="2">
    <source>
        <dbReference type="Proteomes" id="UP000515847"/>
    </source>
</evidence>
<sequence>MKINVGDLRKHPGAEEQFEFVLQEVPAISEFSFVEPIKVKGKITNTGNVLELNVNLKTSALTTCSRCLDEVKVPVEITFAEEYCHASDCLQKQGLDDSAVIVFDSDFIDITEAVQENLILSLPMRTLCEPDCPGFCPQCGRNLKEGTCECHKDNVDPRLAVLAKLKK</sequence>
<protein>
    <recommendedName>
        <fullName evidence="3">DUF177 domain-containing protein</fullName>
    </recommendedName>
</protein>
<dbReference type="PANTHER" id="PTHR34374">
    <property type="entry name" value="LARGE RIBOSOMAL RNA SUBUNIT ACCUMULATION PROTEIN YCED HOMOLOG 1, CHLOROPLASTIC"/>
    <property type="match status" value="1"/>
</dbReference>
<dbReference type="PANTHER" id="PTHR34374:SF1">
    <property type="entry name" value="LARGE RIBOSOMAL RNA SUBUNIT ACCUMULATION PROTEIN YCED HOMOLOG 1, CHLOROPLASTIC"/>
    <property type="match status" value="1"/>
</dbReference>
<keyword evidence="2" id="KW-1185">Reference proteome</keyword>
<dbReference type="EMBL" id="CP045798">
    <property type="protein sequence ID" value="QNB45954.1"/>
    <property type="molecule type" value="Genomic_DNA"/>
</dbReference>
<proteinExistence type="predicted"/>
<organism evidence="1 2">
    <name type="scientific">Thermanaerosceptrum fracticalcis</name>
    <dbReference type="NCBI Taxonomy" id="1712410"/>
    <lineage>
        <taxon>Bacteria</taxon>
        <taxon>Bacillati</taxon>
        <taxon>Bacillota</taxon>
        <taxon>Clostridia</taxon>
        <taxon>Eubacteriales</taxon>
        <taxon>Peptococcaceae</taxon>
        <taxon>Thermanaerosceptrum</taxon>
    </lineage>
</organism>
<dbReference type="RefSeq" id="WP_051965828.1">
    <property type="nucleotide sequence ID" value="NZ_CP045798.1"/>
</dbReference>
<dbReference type="Proteomes" id="UP000515847">
    <property type="component" value="Chromosome"/>
</dbReference>
<dbReference type="Pfam" id="PF02620">
    <property type="entry name" value="YceD"/>
    <property type="match status" value="1"/>
</dbReference>
<gene>
    <name evidence="1" type="ORF">BR63_06285</name>
</gene>
<name>A0A7G6E1K0_THEFR</name>
<reference evidence="1 2" key="1">
    <citation type="journal article" date="2019" name="Front. Microbiol.">
        <title>Thermoanaerosceptrum fracticalcis gen. nov. sp. nov., a Novel Fumarate-Fermenting Microorganism From a Deep Fractured Carbonate Aquifer of the US Great Basin.</title>
        <authorList>
            <person name="Hamilton-Brehm S.D."/>
            <person name="Stewart L.E."/>
            <person name="Zavarin M."/>
            <person name="Caldwell M."/>
            <person name="Lawson P.A."/>
            <person name="Onstott T.C."/>
            <person name="Grzymski J."/>
            <person name="Neveux I."/>
            <person name="Lollar B.S."/>
            <person name="Russell C.E."/>
            <person name="Moser D.P."/>
        </authorList>
    </citation>
    <scope>NUCLEOTIDE SEQUENCE [LARGE SCALE GENOMIC DNA]</scope>
    <source>
        <strain evidence="1 2">DRI-13</strain>
    </source>
</reference>
<dbReference type="OrthoDB" id="9790372at2"/>
<dbReference type="InterPro" id="IPR003772">
    <property type="entry name" value="YceD"/>
</dbReference>
<dbReference type="AlphaFoldDB" id="A0A7G6E1K0"/>
<evidence type="ECO:0008006" key="3">
    <source>
        <dbReference type="Google" id="ProtNLM"/>
    </source>
</evidence>
<dbReference type="KEGG" id="tfr:BR63_06285"/>
<evidence type="ECO:0000313" key="1">
    <source>
        <dbReference type="EMBL" id="QNB45954.1"/>
    </source>
</evidence>